<dbReference type="InterPro" id="IPR045210">
    <property type="entry name" value="RING-Ubox_PUB"/>
</dbReference>
<dbReference type="Proteomes" id="UP000811609">
    <property type="component" value="Chromosome 16"/>
</dbReference>
<proteinExistence type="predicted"/>
<keyword evidence="4 5" id="KW-0833">Ubl conjugation pathway</keyword>
<name>A0A8T1N8E9_CARIL</name>
<feature type="compositionally biased region" description="Basic residues" evidence="6">
    <location>
        <begin position="7"/>
        <end position="16"/>
    </location>
</feature>
<gene>
    <name evidence="8" type="ORF">CIPAW_16G097700</name>
</gene>
<evidence type="ECO:0000256" key="1">
    <source>
        <dbReference type="ARBA" id="ARBA00000900"/>
    </source>
</evidence>
<keyword evidence="9" id="KW-1185">Reference proteome</keyword>
<feature type="domain" description="U-box" evidence="7">
    <location>
        <begin position="28"/>
        <end position="102"/>
    </location>
</feature>
<evidence type="ECO:0000259" key="7">
    <source>
        <dbReference type="PROSITE" id="PS51698"/>
    </source>
</evidence>
<dbReference type="CDD" id="cd16664">
    <property type="entry name" value="RING-Ubox_PUB"/>
    <property type="match status" value="1"/>
</dbReference>
<evidence type="ECO:0000256" key="2">
    <source>
        <dbReference type="ARBA" id="ARBA00004906"/>
    </source>
</evidence>
<comment type="catalytic activity">
    <reaction evidence="1 5">
        <text>S-ubiquitinyl-[E2 ubiquitin-conjugating enzyme]-L-cysteine + [acceptor protein]-L-lysine = [E2 ubiquitin-conjugating enzyme]-L-cysteine + N(6)-ubiquitinyl-[acceptor protein]-L-lysine.</text>
        <dbReference type="EC" id="2.3.2.27"/>
    </reaction>
</comment>
<dbReference type="PANTHER" id="PTHR22849">
    <property type="entry name" value="WDSAM1 PROTEIN"/>
    <property type="match status" value="1"/>
</dbReference>
<evidence type="ECO:0000256" key="6">
    <source>
        <dbReference type="SAM" id="MobiDB-lite"/>
    </source>
</evidence>
<evidence type="ECO:0000313" key="8">
    <source>
        <dbReference type="EMBL" id="KAG6625450.1"/>
    </source>
</evidence>
<dbReference type="PROSITE" id="PS51698">
    <property type="entry name" value="U_BOX"/>
    <property type="match status" value="1"/>
</dbReference>
<comment type="pathway">
    <text evidence="2 5">Protein modification; protein ubiquitination.</text>
</comment>
<dbReference type="EMBL" id="CM031824">
    <property type="protein sequence ID" value="KAG6625450.1"/>
    <property type="molecule type" value="Genomic_DNA"/>
</dbReference>
<dbReference type="FunFam" id="3.30.40.10:FF:000442">
    <property type="entry name" value="RING-type E3 ubiquitin transferase"/>
    <property type="match status" value="1"/>
</dbReference>
<dbReference type="SMR" id="A0A8T1N8E9"/>
<dbReference type="InterPro" id="IPR003613">
    <property type="entry name" value="Ubox_domain"/>
</dbReference>
<reference evidence="8" key="1">
    <citation type="submission" date="2020-12" db="EMBL/GenBank/DDBJ databases">
        <title>WGS assembly of Carya illinoinensis cv. Pawnee.</title>
        <authorList>
            <person name="Platts A."/>
            <person name="Shu S."/>
            <person name="Wright S."/>
            <person name="Barry K."/>
            <person name="Edger P."/>
            <person name="Pires J.C."/>
            <person name="Schmutz J."/>
        </authorList>
    </citation>
    <scope>NUCLEOTIDE SEQUENCE</scope>
    <source>
        <tissue evidence="8">Leaf</tissue>
    </source>
</reference>
<feature type="region of interest" description="Disordered" evidence="6">
    <location>
        <begin position="1"/>
        <end position="25"/>
    </location>
</feature>
<evidence type="ECO:0000313" key="9">
    <source>
        <dbReference type="Proteomes" id="UP000811609"/>
    </source>
</evidence>
<dbReference type="InterPro" id="IPR045185">
    <property type="entry name" value="PUB22/23/24-like"/>
</dbReference>
<evidence type="ECO:0000256" key="4">
    <source>
        <dbReference type="ARBA" id="ARBA00022786"/>
    </source>
</evidence>
<dbReference type="PANTHER" id="PTHR22849:SF119">
    <property type="entry name" value="U-BOX DOMAIN-CONTAINING PROTEIN"/>
    <property type="match status" value="1"/>
</dbReference>
<keyword evidence="3 5" id="KW-0808">Transferase</keyword>
<dbReference type="GO" id="GO:0016567">
    <property type="term" value="P:protein ubiquitination"/>
    <property type="evidence" value="ECO:0007669"/>
    <property type="project" value="UniProtKB-UniRule"/>
</dbReference>
<dbReference type="SMART" id="SM00504">
    <property type="entry name" value="Ubox"/>
    <property type="match status" value="1"/>
</dbReference>
<accession>A0A8T1N8E9</accession>
<sequence length="443" mass="49376">MPLGWRRGSRKARHDGKNHTGNSDMELVIPNHFRCPISLDLMKDPVTLSSGITYDRESIETWLETGKFTCPVTNQMLNSFDRIPNHALTKMIQDWCVEKEKYGVQRIPTPRIPVAPVEVSEILSGVSESARRLDQYRCLELVQKIQKWGAESERNRRCIVANGAAAVLAAAFDAFANESIERNATVLEDILSALNWMFPVDTEAQKSLGSRASLGCMVWFLSCRDISSKKNSLSALKELLACDQQLVEKVSSIEGVNEILIELVRKQICPTITKASIMVIFYLVSSSSPSSEKIKSTFVKMGLVSLMLEILVDSEKSIGERALGVFDGICCCKEGIEEAQSNALTIPVLVKKILRLSDLATEYSISAILKLCKYGRHEAERVLLVEALQVGAFQKLLLVIQVGCGDETKEKATELMKLLNPYRVAGTFECIETTDFKNLKRSF</sequence>
<comment type="function">
    <text evidence="5">Functions as an E3 ubiquitin ligase.</text>
</comment>
<dbReference type="InterPro" id="IPR058678">
    <property type="entry name" value="ARM_PUB"/>
</dbReference>
<organism evidence="8 9">
    <name type="scientific">Carya illinoinensis</name>
    <name type="common">Pecan</name>
    <dbReference type="NCBI Taxonomy" id="32201"/>
    <lineage>
        <taxon>Eukaryota</taxon>
        <taxon>Viridiplantae</taxon>
        <taxon>Streptophyta</taxon>
        <taxon>Embryophyta</taxon>
        <taxon>Tracheophyta</taxon>
        <taxon>Spermatophyta</taxon>
        <taxon>Magnoliopsida</taxon>
        <taxon>eudicotyledons</taxon>
        <taxon>Gunneridae</taxon>
        <taxon>Pentapetalae</taxon>
        <taxon>rosids</taxon>
        <taxon>fabids</taxon>
        <taxon>Fagales</taxon>
        <taxon>Juglandaceae</taxon>
        <taxon>Carya</taxon>
    </lineage>
</organism>
<evidence type="ECO:0000256" key="5">
    <source>
        <dbReference type="RuleBase" id="RU369093"/>
    </source>
</evidence>
<dbReference type="Pfam" id="PF25598">
    <property type="entry name" value="ARM_PUB"/>
    <property type="match status" value="1"/>
</dbReference>
<dbReference type="AlphaFoldDB" id="A0A8T1N8E9"/>
<dbReference type="EC" id="2.3.2.27" evidence="5"/>
<dbReference type="Pfam" id="PF04564">
    <property type="entry name" value="U-box"/>
    <property type="match status" value="1"/>
</dbReference>
<protein>
    <recommendedName>
        <fullName evidence="5 7">U-box domain-containing protein</fullName>
        <ecNumber evidence="5">2.3.2.27</ecNumber>
    </recommendedName>
    <alternativeName>
        <fullName evidence="5">RING-type E3 ubiquitin transferase PUB</fullName>
    </alternativeName>
</protein>
<comment type="caution">
    <text evidence="8">The sequence shown here is derived from an EMBL/GenBank/DDBJ whole genome shotgun (WGS) entry which is preliminary data.</text>
</comment>
<evidence type="ECO:0000256" key="3">
    <source>
        <dbReference type="ARBA" id="ARBA00022679"/>
    </source>
</evidence>
<dbReference type="GO" id="GO:0061630">
    <property type="term" value="F:ubiquitin protein ligase activity"/>
    <property type="evidence" value="ECO:0007669"/>
    <property type="project" value="UniProtKB-UniRule"/>
</dbReference>